<dbReference type="EMBL" id="NHYD01001128">
    <property type="protein sequence ID" value="PPQ92070.1"/>
    <property type="molecule type" value="Genomic_DNA"/>
</dbReference>
<dbReference type="OrthoDB" id="438440at2759"/>
<dbReference type="PANTHER" id="PTHR46640:SF1">
    <property type="entry name" value="FUNGAL LIPASE-LIKE DOMAIN-CONTAINING PROTEIN-RELATED"/>
    <property type="match status" value="1"/>
</dbReference>
<feature type="domain" description="Fungal lipase-type" evidence="4">
    <location>
        <begin position="88"/>
        <end position="188"/>
    </location>
</feature>
<dbReference type="GO" id="GO:0016787">
    <property type="term" value="F:hydrolase activity"/>
    <property type="evidence" value="ECO:0007669"/>
    <property type="project" value="UniProtKB-KW"/>
</dbReference>
<evidence type="ECO:0000313" key="6">
    <source>
        <dbReference type="Proteomes" id="UP000283269"/>
    </source>
</evidence>
<feature type="chain" id="PRO_5019020711" description="Fungal lipase-type domain-containing protein" evidence="3">
    <location>
        <begin position="30"/>
        <end position="204"/>
    </location>
</feature>
<reference evidence="5 6" key="1">
    <citation type="journal article" date="2018" name="Evol. Lett.">
        <title>Horizontal gene cluster transfer increased hallucinogenic mushroom diversity.</title>
        <authorList>
            <person name="Reynolds H.T."/>
            <person name="Vijayakumar V."/>
            <person name="Gluck-Thaler E."/>
            <person name="Korotkin H.B."/>
            <person name="Matheny P.B."/>
            <person name="Slot J.C."/>
        </authorList>
    </citation>
    <scope>NUCLEOTIDE SEQUENCE [LARGE SCALE GENOMIC DNA]</scope>
    <source>
        <strain evidence="5 6">2631</strain>
    </source>
</reference>
<dbReference type="Proteomes" id="UP000283269">
    <property type="component" value="Unassembled WGS sequence"/>
</dbReference>
<dbReference type="PANTHER" id="PTHR46640">
    <property type="entry name" value="TRIACYLGLYCEROL LIPASE, PUTATIVE (AFU_ORTHOLOGUE AFUA_6G06510)-RELATED"/>
    <property type="match status" value="1"/>
</dbReference>
<protein>
    <recommendedName>
        <fullName evidence="4">Fungal lipase-type domain-containing protein</fullName>
    </recommendedName>
</protein>
<dbReference type="SUPFAM" id="SSF53474">
    <property type="entry name" value="alpha/beta-Hydrolases"/>
    <property type="match status" value="1"/>
</dbReference>
<evidence type="ECO:0000256" key="2">
    <source>
        <dbReference type="ARBA" id="ARBA00022801"/>
    </source>
</evidence>
<feature type="signal peptide" evidence="3">
    <location>
        <begin position="1"/>
        <end position="29"/>
    </location>
</feature>
<dbReference type="AlphaFoldDB" id="A0A409XMY1"/>
<gene>
    <name evidence="5" type="ORF">CVT25_007318</name>
</gene>
<proteinExistence type="predicted"/>
<evidence type="ECO:0000313" key="5">
    <source>
        <dbReference type="EMBL" id="PPQ92070.1"/>
    </source>
</evidence>
<keyword evidence="2" id="KW-0378">Hydrolase</keyword>
<sequence>MANLQIFQTSLFYTFCFLLACFFVSGSTARVTNNLQTRDIPGDASSANAVLLPVCPRPNGNTYVAQISNPITDTQGFIARDDRKKEIVISFRATITLQDEVFTDARISLVPMHSPGVVATGDILVHEGFRDAWNSVASFVLDTVQSELANHPGYSIVTTGHSLGGALSSLAAITLKANLPNVTMNILTPVEARSGCTHMDSPGK</sequence>
<dbReference type="InParanoid" id="A0A409XMY1"/>
<evidence type="ECO:0000256" key="1">
    <source>
        <dbReference type="ARBA" id="ARBA00022729"/>
    </source>
</evidence>
<keyword evidence="1 3" id="KW-0732">Signal</keyword>
<dbReference type="InterPro" id="IPR051299">
    <property type="entry name" value="AB_hydrolase_lip/est"/>
</dbReference>
<name>A0A409XMY1_PSICY</name>
<dbReference type="Pfam" id="PF01764">
    <property type="entry name" value="Lipase_3"/>
    <property type="match status" value="1"/>
</dbReference>
<dbReference type="GO" id="GO:0006629">
    <property type="term" value="P:lipid metabolic process"/>
    <property type="evidence" value="ECO:0007669"/>
    <property type="project" value="InterPro"/>
</dbReference>
<dbReference type="Gene3D" id="3.40.50.1820">
    <property type="entry name" value="alpha/beta hydrolase"/>
    <property type="match status" value="1"/>
</dbReference>
<dbReference type="InterPro" id="IPR029058">
    <property type="entry name" value="AB_hydrolase_fold"/>
</dbReference>
<evidence type="ECO:0000256" key="3">
    <source>
        <dbReference type="SAM" id="SignalP"/>
    </source>
</evidence>
<comment type="caution">
    <text evidence="5">The sequence shown here is derived from an EMBL/GenBank/DDBJ whole genome shotgun (WGS) entry which is preliminary data.</text>
</comment>
<accession>A0A409XMY1</accession>
<evidence type="ECO:0000259" key="4">
    <source>
        <dbReference type="Pfam" id="PF01764"/>
    </source>
</evidence>
<dbReference type="InterPro" id="IPR002921">
    <property type="entry name" value="Fungal_lipase-type"/>
</dbReference>
<organism evidence="5 6">
    <name type="scientific">Psilocybe cyanescens</name>
    <dbReference type="NCBI Taxonomy" id="93625"/>
    <lineage>
        <taxon>Eukaryota</taxon>
        <taxon>Fungi</taxon>
        <taxon>Dikarya</taxon>
        <taxon>Basidiomycota</taxon>
        <taxon>Agaricomycotina</taxon>
        <taxon>Agaricomycetes</taxon>
        <taxon>Agaricomycetidae</taxon>
        <taxon>Agaricales</taxon>
        <taxon>Agaricineae</taxon>
        <taxon>Strophariaceae</taxon>
        <taxon>Psilocybe</taxon>
    </lineage>
</organism>
<keyword evidence="6" id="KW-1185">Reference proteome</keyword>
<dbReference type="CDD" id="cd00519">
    <property type="entry name" value="Lipase_3"/>
    <property type="match status" value="1"/>
</dbReference>